<name>A0A9Q8PDE2_PASFU</name>
<dbReference type="InterPro" id="IPR023631">
    <property type="entry name" value="Amidase_dom"/>
</dbReference>
<dbReference type="PROSITE" id="PS00571">
    <property type="entry name" value="AMIDASES"/>
    <property type="match status" value="1"/>
</dbReference>
<dbReference type="Gene3D" id="3.90.1300.10">
    <property type="entry name" value="Amidase signature (AS) domain"/>
    <property type="match status" value="1"/>
</dbReference>
<dbReference type="Pfam" id="PF01425">
    <property type="entry name" value="Amidase"/>
    <property type="match status" value="1"/>
</dbReference>
<reference evidence="4" key="2">
    <citation type="journal article" date="2022" name="Microb. Genom.">
        <title>A chromosome-scale genome assembly of the tomato pathogen Cladosporium fulvum reveals a compartmentalized genome architecture and the presence of a dispensable chromosome.</title>
        <authorList>
            <person name="Zaccaron A.Z."/>
            <person name="Chen L.H."/>
            <person name="Samaras A."/>
            <person name="Stergiopoulos I."/>
        </authorList>
    </citation>
    <scope>NUCLEOTIDE SEQUENCE</scope>
    <source>
        <strain evidence="4">Race5_Kim</strain>
    </source>
</reference>
<dbReference type="EMBL" id="CP090169">
    <property type="protein sequence ID" value="UJO20418.1"/>
    <property type="molecule type" value="Genomic_DNA"/>
</dbReference>
<dbReference type="Proteomes" id="UP000756132">
    <property type="component" value="Chromosome 7"/>
</dbReference>
<dbReference type="PANTHER" id="PTHR42678:SF34">
    <property type="entry name" value="OS04G0183300 PROTEIN"/>
    <property type="match status" value="1"/>
</dbReference>
<keyword evidence="5" id="KW-1185">Reference proteome</keyword>
<feature type="region of interest" description="Disordered" evidence="2">
    <location>
        <begin position="170"/>
        <end position="192"/>
    </location>
</feature>
<sequence>MLRQTFYSSFRIGRERCSKPPWYRNNSRSLATMTATTPQYRSIAELQKVYRAGSTTVKEVTQQYLAAIDGLNGDVNAVTAVNKHAVEQAERLDGVPQDQRGPLFGVPMVLKDQIETAGIPTAYGSLACEDYVPPKDATIVTKLKAAGVVIRGKSTMPDWAAGWLSTSSLSGTTKHPIDHTRDPGGSSSGSGTAVATDMALAAIGGDTGGSIRLPASFCGLVGVRVTPGRISRDGMSSLVKTQDTPGPMVKTASTRTNDFTSINAVTGRTHSRTQFVDAIEQPFLEGKRIGVLRQAFGTHKGINSVLSKTLTSLKNAGFELIDVEIPNLEDYITNTAPYILRSKTDINHFLASREGLAHLKIEDLHAAGTCHKSLDLVNMIVRGPTDPFMSPRYARLLAKVSEFQRIVDGLDAIVYPTCKQLAPKTERVLAMASHLNTDAPNTAKDDEYPDDPELPVGLEILGVPLSEERILKIAAGVEALQHKQK</sequence>
<organism evidence="4 5">
    <name type="scientific">Passalora fulva</name>
    <name type="common">Tomato leaf mold</name>
    <name type="synonym">Cladosporium fulvum</name>
    <dbReference type="NCBI Taxonomy" id="5499"/>
    <lineage>
        <taxon>Eukaryota</taxon>
        <taxon>Fungi</taxon>
        <taxon>Dikarya</taxon>
        <taxon>Ascomycota</taxon>
        <taxon>Pezizomycotina</taxon>
        <taxon>Dothideomycetes</taxon>
        <taxon>Dothideomycetidae</taxon>
        <taxon>Mycosphaerellales</taxon>
        <taxon>Mycosphaerellaceae</taxon>
        <taxon>Fulvia</taxon>
    </lineage>
</organism>
<evidence type="ECO:0000256" key="2">
    <source>
        <dbReference type="SAM" id="MobiDB-lite"/>
    </source>
</evidence>
<dbReference type="GeneID" id="71990093"/>
<proteinExistence type="inferred from homology"/>
<evidence type="ECO:0000313" key="4">
    <source>
        <dbReference type="EMBL" id="UJO20418.1"/>
    </source>
</evidence>
<dbReference type="InterPro" id="IPR020556">
    <property type="entry name" value="Amidase_CS"/>
</dbReference>
<dbReference type="OrthoDB" id="566138at2759"/>
<protein>
    <submittedName>
        <fullName evidence="4">Glutamyl-tRNA(Gln) amidotransferase subunit A</fullName>
    </submittedName>
</protein>
<dbReference type="AlphaFoldDB" id="A0A9Q8PDE2"/>
<dbReference type="PANTHER" id="PTHR42678">
    <property type="entry name" value="AMIDASE"/>
    <property type="match status" value="1"/>
</dbReference>
<gene>
    <name evidence="4" type="ORF">CLAFUR5_10215</name>
</gene>
<evidence type="ECO:0000313" key="5">
    <source>
        <dbReference type="Proteomes" id="UP000756132"/>
    </source>
</evidence>
<evidence type="ECO:0000259" key="3">
    <source>
        <dbReference type="Pfam" id="PF01425"/>
    </source>
</evidence>
<evidence type="ECO:0000256" key="1">
    <source>
        <dbReference type="ARBA" id="ARBA00009199"/>
    </source>
</evidence>
<comment type="similarity">
    <text evidence="1">Belongs to the amidase family.</text>
</comment>
<feature type="domain" description="Amidase" evidence="3">
    <location>
        <begin position="59"/>
        <end position="471"/>
    </location>
</feature>
<dbReference type="SUPFAM" id="SSF75304">
    <property type="entry name" value="Amidase signature (AS) enzymes"/>
    <property type="match status" value="1"/>
</dbReference>
<reference evidence="4" key="1">
    <citation type="submission" date="2021-12" db="EMBL/GenBank/DDBJ databases">
        <authorList>
            <person name="Zaccaron A."/>
            <person name="Stergiopoulos I."/>
        </authorList>
    </citation>
    <scope>NUCLEOTIDE SEQUENCE</scope>
    <source>
        <strain evidence="4">Race5_Kim</strain>
    </source>
</reference>
<accession>A0A9Q8PDE2</accession>
<dbReference type="InterPro" id="IPR036928">
    <property type="entry name" value="AS_sf"/>
</dbReference>
<dbReference type="KEGG" id="ffu:CLAFUR5_10215"/>
<dbReference type="RefSeq" id="XP_047764784.1">
    <property type="nucleotide sequence ID" value="XM_047909363.1"/>
</dbReference>